<keyword evidence="7" id="KW-1185">Reference proteome</keyword>
<reference evidence="6" key="2">
    <citation type="submission" date="2020-02" db="EMBL/GenBank/DDBJ databases">
        <authorList>
            <person name="Gilchrist C.L.M."/>
            <person name="Chooi Y.-H."/>
        </authorList>
    </citation>
    <scope>NUCLEOTIDE SEQUENCE</scope>
    <source>
        <strain evidence="6">MST-FP2251</strain>
    </source>
</reference>
<dbReference type="SUPFAM" id="SSF103473">
    <property type="entry name" value="MFS general substrate transporter"/>
    <property type="match status" value="1"/>
</dbReference>
<feature type="transmembrane region" description="Helical" evidence="5">
    <location>
        <begin position="215"/>
        <end position="236"/>
    </location>
</feature>
<evidence type="ECO:0000256" key="3">
    <source>
        <dbReference type="ARBA" id="ARBA00022989"/>
    </source>
</evidence>
<dbReference type="GO" id="GO:0022857">
    <property type="term" value="F:transmembrane transporter activity"/>
    <property type="evidence" value="ECO:0007669"/>
    <property type="project" value="InterPro"/>
</dbReference>
<feature type="transmembrane region" description="Helical" evidence="5">
    <location>
        <begin position="387"/>
        <end position="407"/>
    </location>
</feature>
<sequence>MALEPDSDPETQPLLGHNAANKAVKNKGWVLLLVSIVIVTIELGDYLSIAPRTQILESIICRRFYPSQVSSFPLDDSRCKSFEVQAELAFINGWKDTLDALPCILLTLPFGFMADRVGRKKVALMSMGGMVMEEIAIRIICWFSEVIPPRAIWLTPLFQICGGGNQVAGSMVFTIITDIFPIEKRVNAFYIVSAAVLLAEVLATPLSAWMMSRSLWVPFLLGALCEVCGLLAALAIPETLSKSVEHADDDTDGGTHEDDVVLTNWRQSLRNVWSQIIDLTEFIWGNMNNLAISLAFLTASVGRQSLQLMIQYVSKRFSWSMAEASFLISLKGAINLVGLLVLLPMISRYLQRYLSPVLRDLRLTQASAVILVTGFSIMAFASNPASFAVGVSLSALGWGFYSTLRSVATALVDEGQNGILNTTIGLVQGIGAVTAGPLLANAFRYGMTFDGVFLGLPYMVAAFLFVLAIWATFTIHIPSIGV</sequence>
<feature type="transmembrane region" description="Helical" evidence="5">
    <location>
        <begin position="188"/>
        <end position="209"/>
    </location>
</feature>
<dbReference type="EMBL" id="VCAU01000061">
    <property type="protein sequence ID" value="KAF9887474.1"/>
    <property type="molecule type" value="Genomic_DNA"/>
</dbReference>
<evidence type="ECO:0000256" key="5">
    <source>
        <dbReference type="SAM" id="Phobius"/>
    </source>
</evidence>
<protein>
    <recommendedName>
        <fullName evidence="8">Major facilitator superfamily (MFS) profile domain-containing protein</fullName>
    </recommendedName>
</protein>
<dbReference type="PANTHER" id="PTHR23507:SF1">
    <property type="entry name" value="FI18259P1-RELATED"/>
    <property type="match status" value="1"/>
</dbReference>
<keyword evidence="2 5" id="KW-0812">Transmembrane</keyword>
<feature type="transmembrane region" description="Helical" evidence="5">
    <location>
        <begin position="363"/>
        <end position="381"/>
    </location>
</feature>
<dbReference type="GO" id="GO:0016020">
    <property type="term" value="C:membrane"/>
    <property type="evidence" value="ECO:0007669"/>
    <property type="project" value="UniProtKB-SubCell"/>
</dbReference>
<dbReference type="InterPro" id="IPR011701">
    <property type="entry name" value="MFS"/>
</dbReference>
<evidence type="ECO:0000256" key="2">
    <source>
        <dbReference type="ARBA" id="ARBA00022692"/>
    </source>
</evidence>
<evidence type="ECO:0008006" key="8">
    <source>
        <dbReference type="Google" id="ProtNLM"/>
    </source>
</evidence>
<reference evidence="6" key="1">
    <citation type="journal article" date="2019" name="Beilstein J. Org. Chem.">
        <title>Nanangenines: drimane sesquiterpenoids as the dominant metabolite cohort of a novel Australian fungus, Aspergillus nanangensis.</title>
        <authorList>
            <person name="Lacey H.J."/>
            <person name="Gilchrist C.L.M."/>
            <person name="Crombie A."/>
            <person name="Kalaitzis J.A."/>
            <person name="Vuong D."/>
            <person name="Rutledge P.J."/>
            <person name="Turner P."/>
            <person name="Pitt J.I."/>
            <person name="Lacey E."/>
            <person name="Chooi Y.H."/>
            <person name="Piggott A.M."/>
        </authorList>
    </citation>
    <scope>NUCLEOTIDE SEQUENCE</scope>
    <source>
        <strain evidence="6">MST-FP2251</strain>
    </source>
</reference>
<evidence type="ECO:0000256" key="4">
    <source>
        <dbReference type="ARBA" id="ARBA00023136"/>
    </source>
</evidence>
<dbReference type="InterPro" id="IPR036259">
    <property type="entry name" value="MFS_trans_sf"/>
</dbReference>
<dbReference type="PANTHER" id="PTHR23507">
    <property type="entry name" value="ZGC:174356"/>
    <property type="match status" value="1"/>
</dbReference>
<feature type="transmembrane region" description="Helical" evidence="5">
    <location>
        <begin position="419"/>
        <end position="440"/>
    </location>
</feature>
<feature type="transmembrane region" description="Helical" evidence="5">
    <location>
        <begin position="29"/>
        <end position="49"/>
    </location>
</feature>
<keyword evidence="4 5" id="KW-0472">Membrane</keyword>
<gene>
    <name evidence="6" type="ORF">FE257_010191</name>
</gene>
<name>A0AAD4GRI8_ASPNN</name>
<comment type="subcellular location">
    <subcellularLocation>
        <location evidence="1">Membrane</location>
        <topology evidence="1">Multi-pass membrane protein</topology>
    </subcellularLocation>
</comment>
<dbReference type="Gene3D" id="1.20.1250.20">
    <property type="entry name" value="MFS general substrate transporter like domains"/>
    <property type="match status" value="1"/>
</dbReference>
<dbReference type="AlphaFoldDB" id="A0AAD4GRI8"/>
<keyword evidence="3 5" id="KW-1133">Transmembrane helix</keyword>
<evidence type="ECO:0000313" key="6">
    <source>
        <dbReference type="EMBL" id="KAF9887474.1"/>
    </source>
</evidence>
<proteinExistence type="predicted"/>
<organism evidence="6 7">
    <name type="scientific">Aspergillus nanangensis</name>
    <dbReference type="NCBI Taxonomy" id="2582783"/>
    <lineage>
        <taxon>Eukaryota</taxon>
        <taxon>Fungi</taxon>
        <taxon>Dikarya</taxon>
        <taxon>Ascomycota</taxon>
        <taxon>Pezizomycotina</taxon>
        <taxon>Eurotiomycetes</taxon>
        <taxon>Eurotiomycetidae</taxon>
        <taxon>Eurotiales</taxon>
        <taxon>Aspergillaceae</taxon>
        <taxon>Aspergillus</taxon>
        <taxon>Aspergillus subgen. Circumdati</taxon>
    </lineage>
</organism>
<feature type="transmembrane region" description="Helical" evidence="5">
    <location>
        <begin position="324"/>
        <end position="343"/>
    </location>
</feature>
<comment type="caution">
    <text evidence="6">The sequence shown here is derived from an EMBL/GenBank/DDBJ whole genome shotgun (WGS) entry which is preliminary data.</text>
</comment>
<feature type="transmembrane region" description="Helical" evidence="5">
    <location>
        <begin position="452"/>
        <end position="473"/>
    </location>
</feature>
<accession>A0AAD4GRI8</accession>
<dbReference type="Pfam" id="PF07690">
    <property type="entry name" value="MFS_1"/>
    <property type="match status" value="1"/>
</dbReference>
<evidence type="ECO:0000256" key="1">
    <source>
        <dbReference type="ARBA" id="ARBA00004141"/>
    </source>
</evidence>
<evidence type="ECO:0000313" key="7">
    <source>
        <dbReference type="Proteomes" id="UP001194746"/>
    </source>
</evidence>
<dbReference type="Proteomes" id="UP001194746">
    <property type="component" value="Unassembled WGS sequence"/>
</dbReference>